<dbReference type="InterPro" id="IPR036263">
    <property type="entry name" value="Chorismate_II_sf"/>
</dbReference>
<name>A0A5J9VH28_9POAL</name>
<dbReference type="FunFam" id="1.10.590.10:FF:000001">
    <property type="entry name" value="Chorismate mutase"/>
    <property type="match status" value="1"/>
</dbReference>
<dbReference type="GO" id="GO:0004106">
    <property type="term" value="F:chorismate mutase activity"/>
    <property type="evidence" value="ECO:0007669"/>
    <property type="project" value="UniProtKB-UniRule"/>
</dbReference>
<feature type="domain" description="Chorismate mutase" evidence="8">
    <location>
        <begin position="193"/>
        <end position="304"/>
    </location>
</feature>
<sequence>MEFKVVTKAAAASPAHWGGGASRGAQRWSRVAFGSAPAAKTMVLCAANNSATPVTKEERVDRSEILTLDSIRGSLIRQEDSIIFSLLERAQYRYNANTYDSSAFPMDGFEGSLVEYMVKETERLHTQVGRYRSPDEHPFFPEDLPEPLLPPIQYPKVLHSVADSININKEIWKMYFDELLPRLVKEGNDGNYGSSAVCDTFCLQALSKRIHYGKFVAEAKFQESPEAYMPAILAQDRDQLMHLLTYETVERAIENRVEAKAKIFGQEVNFGAEDNGAPPVYKIRPSLVAELYSYRIMPLTKQVQVAYLLRRLD</sequence>
<dbReference type="EC" id="5.4.99.5" evidence="3 7"/>
<dbReference type="GO" id="GO:0005737">
    <property type="term" value="C:cytoplasm"/>
    <property type="evidence" value="ECO:0007669"/>
    <property type="project" value="TreeGrafter"/>
</dbReference>
<dbReference type="InterPro" id="IPR037039">
    <property type="entry name" value="CM_AroQ_sf_eucaryotic"/>
</dbReference>
<dbReference type="Gene3D" id="1.10.590.10">
    <property type="entry name" value="Chorismate mutase, AroQ class superfamily, eukaryotic"/>
    <property type="match status" value="1"/>
</dbReference>
<gene>
    <name evidence="9" type="ORF">EJB05_16883</name>
</gene>
<dbReference type="PIRSF" id="PIRSF017318">
    <property type="entry name" value="Chor_mut_AroQ_eu"/>
    <property type="match status" value="1"/>
</dbReference>
<keyword evidence="10" id="KW-1185">Reference proteome</keyword>
<dbReference type="OrthoDB" id="191918at2759"/>
<evidence type="ECO:0000256" key="4">
    <source>
        <dbReference type="ARBA" id="ARBA00022605"/>
    </source>
</evidence>
<keyword evidence="6 7" id="KW-0413">Isomerase</keyword>
<dbReference type="GO" id="GO:0009073">
    <property type="term" value="P:aromatic amino acid family biosynthetic process"/>
    <property type="evidence" value="ECO:0007669"/>
    <property type="project" value="UniProtKB-UniRule"/>
</dbReference>
<evidence type="ECO:0000256" key="7">
    <source>
        <dbReference type="PIRNR" id="PIRNR017318"/>
    </source>
</evidence>
<evidence type="ECO:0000256" key="1">
    <source>
        <dbReference type="ARBA" id="ARBA00000824"/>
    </source>
</evidence>
<dbReference type="PANTHER" id="PTHR21145:SF0">
    <property type="entry name" value="CHORISMATE MUTASE 1, CHLOROPLASTIC"/>
    <property type="match status" value="1"/>
</dbReference>
<evidence type="ECO:0000256" key="5">
    <source>
        <dbReference type="ARBA" id="ARBA00023141"/>
    </source>
</evidence>
<keyword evidence="5 7" id="KW-0057">Aromatic amino acid biosynthesis</keyword>
<evidence type="ECO:0000256" key="3">
    <source>
        <dbReference type="ARBA" id="ARBA00012404"/>
    </source>
</evidence>
<dbReference type="Proteomes" id="UP000324897">
    <property type="component" value="Unassembled WGS sequence"/>
</dbReference>
<dbReference type="SUPFAM" id="SSF48600">
    <property type="entry name" value="Chorismate mutase II"/>
    <property type="match status" value="1"/>
</dbReference>
<dbReference type="InterPro" id="IPR002701">
    <property type="entry name" value="CM_II_prokaryot"/>
</dbReference>
<dbReference type="EMBL" id="RWGY01000009">
    <property type="protein sequence ID" value="TVU35018.1"/>
    <property type="molecule type" value="Genomic_DNA"/>
</dbReference>
<organism evidence="9 10">
    <name type="scientific">Eragrostis curvula</name>
    <name type="common">weeping love grass</name>
    <dbReference type="NCBI Taxonomy" id="38414"/>
    <lineage>
        <taxon>Eukaryota</taxon>
        <taxon>Viridiplantae</taxon>
        <taxon>Streptophyta</taxon>
        <taxon>Embryophyta</taxon>
        <taxon>Tracheophyta</taxon>
        <taxon>Spermatophyta</taxon>
        <taxon>Magnoliopsida</taxon>
        <taxon>Liliopsida</taxon>
        <taxon>Poales</taxon>
        <taxon>Poaceae</taxon>
        <taxon>PACMAD clade</taxon>
        <taxon>Chloridoideae</taxon>
        <taxon>Eragrostideae</taxon>
        <taxon>Eragrostidinae</taxon>
        <taxon>Eragrostis</taxon>
    </lineage>
</organism>
<evidence type="ECO:0000259" key="8">
    <source>
        <dbReference type="Pfam" id="PF01817"/>
    </source>
</evidence>
<dbReference type="NCBIfam" id="TIGR01802">
    <property type="entry name" value="CM_pl-yst"/>
    <property type="match status" value="1"/>
</dbReference>
<evidence type="ECO:0000256" key="6">
    <source>
        <dbReference type="ARBA" id="ARBA00023235"/>
    </source>
</evidence>
<dbReference type="InterPro" id="IPR008238">
    <property type="entry name" value="Chorismate_mutase_AroQ_euk"/>
</dbReference>
<dbReference type="PROSITE" id="PS51169">
    <property type="entry name" value="CHORISMATE_MUT_3"/>
    <property type="match status" value="1"/>
</dbReference>
<dbReference type="Gramene" id="TVU35018">
    <property type="protein sequence ID" value="TVU35018"/>
    <property type="gene ID" value="EJB05_16883"/>
</dbReference>
<dbReference type="PANTHER" id="PTHR21145">
    <property type="entry name" value="CHORISMATE MUTASE"/>
    <property type="match status" value="1"/>
</dbReference>
<proteinExistence type="predicted"/>
<dbReference type="GO" id="GO:0046417">
    <property type="term" value="P:chorismate metabolic process"/>
    <property type="evidence" value="ECO:0007669"/>
    <property type="project" value="InterPro"/>
</dbReference>
<accession>A0A5J9VH28</accession>
<dbReference type="AlphaFoldDB" id="A0A5J9VH28"/>
<dbReference type="UniPathway" id="UPA00120">
    <property type="reaction ID" value="UER00203"/>
</dbReference>
<evidence type="ECO:0000256" key="2">
    <source>
        <dbReference type="ARBA" id="ARBA00004817"/>
    </source>
</evidence>
<comment type="caution">
    <text evidence="9">The sequence shown here is derived from an EMBL/GenBank/DDBJ whole genome shotgun (WGS) entry which is preliminary data.</text>
</comment>
<dbReference type="GO" id="GO:0008652">
    <property type="term" value="P:amino acid biosynthetic process"/>
    <property type="evidence" value="ECO:0007669"/>
    <property type="project" value="UniProtKB-KW"/>
</dbReference>
<evidence type="ECO:0000313" key="9">
    <source>
        <dbReference type="EMBL" id="TVU35018.1"/>
    </source>
</evidence>
<dbReference type="Pfam" id="PF01817">
    <property type="entry name" value="CM_2"/>
    <property type="match status" value="1"/>
</dbReference>
<reference evidence="9 10" key="1">
    <citation type="journal article" date="2019" name="Sci. Rep.">
        <title>A high-quality genome of Eragrostis curvula grass provides insights into Poaceae evolution and supports new strategies to enhance forage quality.</title>
        <authorList>
            <person name="Carballo J."/>
            <person name="Santos B.A.C.M."/>
            <person name="Zappacosta D."/>
            <person name="Garbus I."/>
            <person name="Selva J.P."/>
            <person name="Gallo C.A."/>
            <person name="Diaz A."/>
            <person name="Albertini E."/>
            <person name="Caccamo M."/>
            <person name="Echenique V."/>
        </authorList>
    </citation>
    <scope>NUCLEOTIDE SEQUENCE [LARGE SCALE GENOMIC DNA]</scope>
    <source>
        <strain evidence="10">cv. Victoria</strain>
        <tissue evidence="9">Leaf</tissue>
    </source>
</reference>
<evidence type="ECO:0000313" key="10">
    <source>
        <dbReference type="Proteomes" id="UP000324897"/>
    </source>
</evidence>
<keyword evidence="4 7" id="KW-0028">Amino-acid biosynthesis</keyword>
<comment type="pathway">
    <text evidence="2">Metabolic intermediate biosynthesis; prephenate biosynthesis; prephenate from chorismate: step 1/1.</text>
</comment>
<comment type="catalytic activity">
    <reaction evidence="1 7">
        <text>chorismate = prephenate</text>
        <dbReference type="Rhea" id="RHEA:13897"/>
        <dbReference type="ChEBI" id="CHEBI:29748"/>
        <dbReference type="ChEBI" id="CHEBI:29934"/>
        <dbReference type="EC" id="5.4.99.5"/>
    </reaction>
</comment>
<protein>
    <recommendedName>
        <fullName evidence="3 7">Chorismate mutase</fullName>
        <ecNumber evidence="3 7">5.4.99.5</ecNumber>
    </recommendedName>
</protein>